<feature type="compositionally biased region" description="Acidic residues" evidence="1">
    <location>
        <begin position="59"/>
        <end position="73"/>
    </location>
</feature>
<dbReference type="AlphaFoldDB" id="A0A8T8DY75"/>
<sequence length="92" mass="10403">MSMFERLGEKVERFKQEAVAAREDSTPYRCRDCENRFHSERETCPACGSSEVERVSEATESDVETNADPDTNAESETNTRTEVGSETETETE</sequence>
<keyword evidence="3" id="KW-1185">Reference proteome</keyword>
<accession>A0A8T8DY75</accession>
<evidence type="ECO:0000313" key="3">
    <source>
        <dbReference type="Proteomes" id="UP000637819"/>
    </source>
</evidence>
<gene>
    <name evidence="2" type="ORF">JMJ58_16155</name>
</gene>
<dbReference type="KEGG" id="hsal:JMJ58_16155"/>
<protein>
    <submittedName>
        <fullName evidence="2">Zinc ribbon domain-containing protein</fullName>
    </submittedName>
</protein>
<dbReference type="Proteomes" id="UP000637819">
    <property type="component" value="Chromosome"/>
</dbReference>
<reference evidence="2 3" key="1">
    <citation type="submission" date="2021-01" db="EMBL/GenBank/DDBJ databases">
        <title>Genome Sequence and Methylation Pattern of Haloterrigena salifodinae BOL5-1, An Extremely Halophilic Archaeon from a Bolivian Salt Mine.</title>
        <authorList>
            <person name="DasSarma P."/>
            <person name="Anton B.P."/>
            <person name="DasSarma S.L."/>
            <person name="von Ehrenheim H.A.L."/>
            <person name="Martinez F.L."/>
            <person name="Guzman D."/>
            <person name="Roberts R.J."/>
            <person name="DasSarma S."/>
        </authorList>
    </citation>
    <scope>NUCLEOTIDE SEQUENCE [LARGE SCALE GENOMIC DNA]</scope>
    <source>
        <strain evidence="2 3">BOL5-1</strain>
    </source>
</reference>
<name>A0A8T8DY75_9EURY</name>
<organism evidence="2 3">
    <name type="scientific">Haloterrigena salifodinae</name>
    <dbReference type="NCBI Taxonomy" id="2675099"/>
    <lineage>
        <taxon>Archaea</taxon>
        <taxon>Methanobacteriati</taxon>
        <taxon>Methanobacteriota</taxon>
        <taxon>Stenosarchaea group</taxon>
        <taxon>Halobacteria</taxon>
        <taxon>Halobacteriales</taxon>
        <taxon>Natrialbaceae</taxon>
        <taxon>Haloterrigena</taxon>
    </lineage>
</organism>
<dbReference type="OrthoDB" id="204979at2157"/>
<dbReference type="EMBL" id="CP069188">
    <property type="protein sequence ID" value="QRV14455.1"/>
    <property type="molecule type" value="Genomic_DNA"/>
</dbReference>
<feature type="region of interest" description="Disordered" evidence="1">
    <location>
        <begin position="46"/>
        <end position="92"/>
    </location>
</feature>
<evidence type="ECO:0000256" key="1">
    <source>
        <dbReference type="SAM" id="MobiDB-lite"/>
    </source>
</evidence>
<dbReference type="GeneID" id="62876689"/>
<evidence type="ECO:0000313" key="2">
    <source>
        <dbReference type="EMBL" id="QRV14455.1"/>
    </source>
</evidence>
<dbReference type="RefSeq" id="WP_204747250.1">
    <property type="nucleotide sequence ID" value="NZ_CP069188.1"/>
</dbReference>
<proteinExistence type="predicted"/>